<reference evidence="2 3" key="1">
    <citation type="submission" date="2018-05" db="EMBL/GenBank/DDBJ databases">
        <title>Draft genome of Methanospirillum stamsii Pt1.</title>
        <authorList>
            <person name="Dueholm M.S."/>
            <person name="Nielsen P.H."/>
            <person name="Bakmann L.F."/>
            <person name="Otzen D.E."/>
        </authorList>
    </citation>
    <scope>NUCLEOTIDE SEQUENCE [LARGE SCALE GENOMIC DNA]</scope>
    <source>
        <strain evidence="2 3">Pt1</strain>
    </source>
</reference>
<protein>
    <submittedName>
        <fullName evidence="2">EVE domain-containing protein</fullName>
    </submittedName>
</protein>
<dbReference type="Pfam" id="PF01878">
    <property type="entry name" value="EVE"/>
    <property type="match status" value="1"/>
</dbReference>
<dbReference type="Gene3D" id="3.10.590.10">
    <property type="entry name" value="ph1033 like domains"/>
    <property type="match status" value="1"/>
</dbReference>
<dbReference type="RefSeq" id="WP_109942439.1">
    <property type="nucleotide sequence ID" value="NZ_CP176366.1"/>
</dbReference>
<organism evidence="2 3">
    <name type="scientific">Methanospirillum stamsii</name>
    <dbReference type="NCBI Taxonomy" id="1277351"/>
    <lineage>
        <taxon>Archaea</taxon>
        <taxon>Methanobacteriati</taxon>
        <taxon>Methanobacteriota</taxon>
        <taxon>Stenosarchaea group</taxon>
        <taxon>Methanomicrobia</taxon>
        <taxon>Methanomicrobiales</taxon>
        <taxon>Methanospirillaceae</taxon>
        <taxon>Methanospirillum</taxon>
    </lineage>
</organism>
<dbReference type="CDD" id="cd21132">
    <property type="entry name" value="EVE-like"/>
    <property type="match status" value="1"/>
</dbReference>
<dbReference type="Proteomes" id="UP000245934">
    <property type="component" value="Unassembled WGS sequence"/>
</dbReference>
<name>A0A2V2MMV5_9EURY</name>
<dbReference type="EMBL" id="QGMZ01000061">
    <property type="protein sequence ID" value="PWR69584.1"/>
    <property type="molecule type" value="Genomic_DNA"/>
</dbReference>
<feature type="domain" description="EVE" evidence="1">
    <location>
        <begin position="15"/>
        <end position="154"/>
    </location>
</feature>
<keyword evidence="3" id="KW-1185">Reference proteome</keyword>
<dbReference type="AlphaFoldDB" id="A0A2V2MMV5"/>
<dbReference type="SUPFAM" id="SSF88697">
    <property type="entry name" value="PUA domain-like"/>
    <property type="match status" value="1"/>
</dbReference>
<dbReference type="PANTHER" id="PTHR39661">
    <property type="entry name" value="UPF0310 PROTEIN MJECL36"/>
    <property type="match status" value="1"/>
</dbReference>
<dbReference type="InterPro" id="IPR002740">
    <property type="entry name" value="EVE_domain"/>
</dbReference>
<dbReference type="InterPro" id="IPR015947">
    <property type="entry name" value="PUA-like_sf"/>
</dbReference>
<dbReference type="GeneID" id="97608407"/>
<gene>
    <name evidence="2" type="ORF">DLD82_17575</name>
</gene>
<dbReference type="PANTHER" id="PTHR39661:SF1">
    <property type="entry name" value="UPF0310 PROTEIN MJECL36"/>
    <property type="match status" value="1"/>
</dbReference>
<evidence type="ECO:0000259" key="1">
    <source>
        <dbReference type="Pfam" id="PF01878"/>
    </source>
</evidence>
<evidence type="ECO:0000313" key="2">
    <source>
        <dbReference type="EMBL" id="PWR69584.1"/>
    </source>
</evidence>
<accession>A0A2V2MMV5</accession>
<dbReference type="NCBIfam" id="NF002008">
    <property type="entry name" value="PRK00809.1"/>
    <property type="match status" value="1"/>
</dbReference>
<evidence type="ECO:0000313" key="3">
    <source>
        <dbReference type="Proteomes" id="UP000245934"/>
    </source>
</evidence>
<comment type="caution">
    <text evidence="2">The sequence shown here is derived from an EMBL/GenBank/DDBJ whole genome shotgun (WGS) entry which is preliminary data.</text>
</comment>
<proteinExistence type="predicted"/>
<sequence>MFSNTGAVYIDTMAIWIASGNRQNWEVLKKHNIWGVPKRSKGLHSRVKPGDTILLYVRSETHGDTVLPSAIMGEFKVIELFEDAKLLFTAPPQMGDEVFPYRFRLKQVKVFKEPVEIKPLIPELGFVTNKTMWSGHFRQAMREIPEEDYRKIISAGK</sequence>